<reference evidence="4 5" key="1">
    <citation type="submission" date="2016-07" db="EMBL/GenBank/DDBJ databases">
        <title>Draft genome sequence of Prauserella sp. YIM 121212, isolated from alkaline soil.</title>
        <authorList>
            <person name="Ruckert C."/>
            <person name="Albersmeier A."/>
            <person name="Jiang C.-L."/>
            <person name="Jiang Y."/>
            <person name="Kalinowski J."/>
            <person name="Schneider O."/>
            <person name="Winkler A."/>
            <person name="Zotchev S.B."/>
        </authorList>
    </citation>
    <scope>NUCLEOTIDE SEQUENCE [LARGE SCALE GENOMIC DNA]</scope>
    <source>
        <strain evidence="4 5">YIM 121212</strain>
    </source>
</reference>
<sequence length="423" mass="43621">MSGATNASKHIEGFEDTVKDFWESRPRRPHQGRKLAGVAAGVGYRYGVDPVVIRVALVAMTIFGGVGISVYLLGWLFLPGEDDEVSAFEHLIGKGQSSVSKAFAVVLCVVLLPSFGWTFAGNWFDGGGFIGAALLVTALYLLHRSRGHLNRPAPVQRMAAATGYDVHGGQTTPYGYAAATTGTAPAPGSWDALGAAPLGWDLPAPPSVPEPPAPVPPEPRRPRSKVGLATFGVALAVGSVGAAIAANDGGWFTAAHVLGLVLGVLGTGLVVGSFLGGGRGLVWLAVPLSAAALFLTNVPVDNFRGGLGDLDERPTTAAEVKPVYERAAGTIELDLRQLSDPDESVDTAVRMGTGNVTVLVPRDADVAYTCDAGVGNVECLGRTQSGMGIEPMRGFDPGPDGPGGQHITLNVQSAAGNVEVSRG</sequence>
<feature type="transmembrane region" description="Helical" evidence="1">
    <location>
        <begin position="51"/>
        <end position="78"/>
    </location>
</feature>
<keyword evidence="5" id="KW-1185">Reference proteome</keyword>
<dbReference type="Proteomes" id="UP000247892">
    <property type="component" value="Unassembled WGS sequence"/>
</dbReference>
<gene>
    <name evidence="4" type="ORF">BA062_05370</name>
</gene>
<evidence type="ECO:0000313" key="5">
    <source>
        <dbReference type="Proteomes" id="UP000247892"/>
    </source>
</evidence>
<feature type="transmembrane region" description="Helical" evidence="1">
    <location>
        <begin position="251"/>
        <end position="274"/>
    </location>
</feature>
<keyword evidence="1" id="KW-1133">Transmembrane helix</keyword>
<feature type="transmembrane region" description="Helical" evidence="1">
    <location>
        <begin position="281"/>
        <end position="300"/>
    </location>
</feature>
<feature type="transmembrane region" description="Helical" evidence="1">
    <location>
        <begin position="123"/>
        <end position="142"/>
    </location>
</feature>
<dbReference type="RefSeq" id="WP_110334896.1">
    <property type="nucleotide sequence ID" value="NZ_MASU01000002.1"/>
</dbReference>
<accession>A0A318M005</accession>
<evidence type="ECO:0000256" key="1">
    <source>
        <dbReference type="SAM" id="Phobius"/>
    </source>
</evidence>
<dbReference type="AlphaFoldDB" id="A0A318M005"/>
<protein>
    <submittedName>
        <fullName evidence="4">PspC family transcriptional regulator</fullName>
    </submittedName>
</protein>
<dbReference type="OrthoDB" id="3208990at2"/>
<keyword evidence="1" id="KW-0812">Transmembrane</keyword>
<comment type="caution">
    <text evidence="4">The sequence shown here is derived from an EMBL/GenBank/DDBJ whole genome shotgun (WGS) entry which is preliminary data.</text>
</comment>
<dbReference type="InterPro" id="IPR007168">
    <property type="entry name" value="Phageshock_PspC_N"/>
</dbReference>
<organism evidence="4 5">
    <name type="scientific">Prauserella flavalba</name>
    <dbReference type="NCBI Taxonomy" id="1477506"/>
    <lineage>
        <taxon>Bacteria</taxon>
        <taxon>Bacillati</taxon>
        <taxon>Actinomycetota</taxon>
        <taxon>Actinomycetes</taxon>
        <taxon>Pseudonocardiales</taxon>
        <taxon>Pseudonocardiaceae</taxon>
        <taxon>Prauserella</taxon>
    </lineage>
</organism>
<evidence type="ECO:0000259" key="3">
    <source>
        <dbReference type="Pfam" id="PF09922"/>
    </source>
</evidence>
<keyword evidence="1" id="KW-0472">Membrane</keyword>
<name>A0A318M005_9PSEU</name>
<proteinExistence type="predicted"/>
<evidence type="ECO:0000259" key="2">
    <source>
        <dbReference type="Pfam" id="PF04024"/>
    </source>
</evidence>
<feature type="domain" description="Cell wall-active antibiotics response LiaF-like C-terminal" evidence="3">
    <location>
        <begin position="326"/>
        <end position="420"/>
    </location>
</feature>
<evidence type="ECO:0000313" key="4">
    <source>
        <dbReference type="EMBL" id="PXY38029.1"/>
    </source>
</evidence>
<dbReference type="EMBL" id="MASU01000002">
    <property type="protein sequence ID" value="PXY38029.1"/>
    <property type="molecule type" value="Genomic_DNA"/>
</dbReference>
<feature type="transmembrane region" description="Helical" evidence="1">
    <location>
        <begin position="99"/>
        <end position="117"/>
    </location>
</feature>
<dbReference type="Pfam" id="PF09922">
    <property type="entry name" value="LiaF-like_C"/>
    <property type="match status" value="1"/>
</dbReference>
<dbReference type="Pfam" id="PF04024">
    <property type="entry name" value="PspC"/>
    <property type="match status" value="1"/>
</dbReference>
<dbReference type="InterPro" id="IPR024425">
    <property type="entry name" value="LiaF-like_C"/>
</dbReference>
<feature type="transmembrane region" description="Helical" evidence="1">
    <location>
        <begin position="226"/>
        <end position="245"/>
    </location>
</feature>
<feature type="domain" description="Phage shock protein PspC N-terminal" evidence="2">
    <location>
        <begin position="25"/>
        <end position="80"/>
    </location>
</feature>